<organism evidence="1">
    <name type="scientific">marine sediment metagenome</name>
    <dbReference type="NCBI Taxonomy" id="412755"/>
    <lineage>
        <taxon>unclassified sequences</taxon>
        <taxon>metagenomes</taxon>
        <taxon>ecological metagenomes</taxon>
    </lineage>
</organism>
<proteinExistence type="predicted"/>
<protein>
    <submittedName>
        <fullName evidence="1">Uncharacterized protein</fullName>
    </submittedName>
</protein>
<sequence length="102" mass="12064">MKILFLIALAALALSLWSLAHPREIITEKTVIIEKQLQPAITYNITPSRPVLSTYKSYRWIESEAMRQWRSSIKTEDKYLPEHFGWELGQSGHWEEYTEQRN</sequence>
<reference evidence="1" key="1">
    <citation type="journal article" date="2015" name="Nature">
        <title>Complex archaea that bridge the gap between prokaryotes and eukaryotes.</title>
        <authorList>
            <person name="Spang A."/>
            <person name="Saw J.H."/>
            <person name="Jorgensen S.L."/>
            <person name="Zaremba-Niedzwiedzka K."/>
            <person name="Martijn J."/>
            <person name="Lind A.E."/>
            <person name="van Eijk R."/>
            <person name="Schleper C."/>
            <person name="Guy L."/>
            <person name="Ettema T.J."/>
        </authorList>
    </citation>
    <scope>NUCLEOTIDE SEQUENCE</scope>
</reference>
<dbReference type="EMBL" id="LAZR01016658">
    <property type="protein sequence ID" value="KKM03550.1"/>
    <property type="molecule type" value="Genomic_DNA"/>
</dbReference>
<gene>
    <name evidence="1" type="ORF">LCGC14_1773310</name>
</gene>
<name>A0A0F9GXJ3_9ZZZZ</name>
<dbReference type="AlphaFoldDB" id="A0A0F9GXJ3"/>
<accession>A0A0F9GXJ3</accession>
<evidence type="ECO:0000313" key="1">
    <source>
        <dbReference type="EMBL" id="KKM03550.1"/>
    </source>
</evidence>
<comment type="caution">
    <text evidence="1">The sequence shown here is derived from an EMBL/GenBank/DDBJ whole genome shotgun (WGS) entry which is preliminary data.</text>
</comment>